<dbReference type="GO" id="GO:0005886">
    <property type="term" value="C:plasma membrane"/>
    <property type="evidence" value="ECO:0007669"/>
    <property type="project" value="UniProtKB-SubCell"/>
</dbReference>
<dbReference type="PANTHER" id="PTHR30287">
    <property type="entry name" value="MEMBRANE COMPONENT OF PREDICTED ABC SUPERFAMILY METABOLITE UPTAKE TRANSPORTER"/>
    <property type="match status" value="1"/>
</dbReference>
<feature type="transmembrane region" description="Helical" evidence="6">
    <location>
        <begin position="337"/>
        <end position="356"/>
    </location>
</feature>
<feature type="transmembrane region" description="Helical" evidence="6">
    <location>
        <begin position="656"/>
        <end position="674"/>
    </location>
</feature>
<dbReference type="EMBL" id="CP054929">
    <property type="protein sequence ID" value="QKW54733.1"/>
    <property type="molecule type" value="Genomic_DNA"/>
</dbReference>
<evidence type="ECO:0000259" key="7">
    <source>
        <dbReference type="Pfam" id="PF02687"/>
    </source>
</evidence>
<feature type="transmembrane region" description="Helical" evidence="6">
    <location>
        <begin position="33"/>
        <end position="56"/>
    </location>
</feature>
<dbReference type="Pfam" id="PF02687">
    <property type="entry name" value="FtsX"/>
    <property type="match status" value="2"/>
</dbReference>
<name>A0A7H8NJJ0_9ACTN</name>
<organism evidence="8 9">
    <name type="scientific">Streptomyces buecherae</name>
    <dbReference type="NCBI Taxonomy" id="2763006"/>
    <lineage>
        <taxon>Bacteria</taxon>
        <taxon>Bacillati</taxon>
        <taxon>Actinomycetota</taxon>
        <taxon>Actinomycetes</taxon>
        <taxon>Kitasatosporales</taxon>
        <taxon>Streptomycetaceae</taxon>
        <taxon>Streptomyces</taxon>
    </lineage>
</organism>
<gene>
    <name evidence="8" type="ORF">HUT08_24040</name>
</gene>
<evidence type="ECO:0000256" key="6">
    <source>
        <dbReference type="SAM" id="Phobius"/>
    </source>
</evidence>
<proteinExistence type="predicted"/>
<evidence type="ECO:0000256" key="3">
    <source>
        <dbReference type="ARBA" id="ARBA00022692"/>
    </source>
</evidence>
<protein>
    <submittedName>
        <fullName evidence="8">ABC transporter permease</fullName>
    </submittedName>
</protein>
<keyword evidence="9" id="KW-1185">Reference proteome</keyword>
<feature type="transmembrane region" description="Helical" evidence="6">
    <location>
        <begin position="368"/>
        <end position="390"/>
    </location>
</feature>
<feature type="transmembrane region" description="Helical" evidence="6">
    <location>
        <begin position="253"/>
        <end position="275"/>
    </location>
</feature>
<evidence type="ECO:0000256" key="5">
    <source>
        <dbReference type="ARBA" id="ARBA00023136"/>
    </source>
</evidence>
<keyword evidence="4 6" id="KW-1133">Transmembrane helix</keyword>
<evidence type="ECO:0000256" key="1">
    <source>
        <dbReference type="ARBA" id="ARBA00004651"/>
    </source>
</evidence>
<dbReference type="AlphaFoldDB" id="A0A7H8NJJ0"/>
<feature type="domain" description="ABC3 transporter permease C-terminal" evidence="7">
    <location>
        <begin position="205"/>
        <end position="319"/>
    </location>
</feature>
<evidence type="ECO:0000313" key="9">
    <source>
        <dbReference type="Proteomes" id="UP000509303"/>
    </source>
</evidence>
<feature type="transmembrane region" description="Helical" evidence="6">
    <location>
        <begin position="196"/>
        <end position="221"/>
    </location>
</feature>
<sequence>MRNRFDPAGWARDLGLGARFAVTGGRQGWTRTVLTAVGVGLGVALLLLAAAVPSILDNRRDRGQARQVVSLSEELKAGPRTFLYTGGDTEWRGQDIVGSLLRAEGSRPPAPPGVSAMPRPGEMVVSPALRDLLRRDGNDVLRERFADYRIVGTVGDEGLLGPAELVYVAGSDRLTEQNAQRTDHFGNDGEGEPMSAVLILLAVMVCVVLLMPVAIFVGTAVRFGGEQRDRRLAALRLVGADLRMTHRIAAGESLVGALLGLAVGCAIFLVGREFVGSVTVWDINVFPSDVAPHPTLAALIAVAVPACAVLVTLLALRGITIEPLGVVRGGTPRRRRLWWRLALPALGFGLLLPLVGGVSYQADTDLNTYQVAAGAVLVLVGVTALLPWLVEGFVNRFRGGPLSWQLAIRRLQLSSGTAARTVSGVTVAVAGAVAIQMLFAGVQDDFEKDTGHDANDPRIGFSRGVTDSADATGTISAIRATPGTRDVVARVRATIGKAGITDRKMENAPVEELFIADCTSLRTYYDLGSCEDGDVFRSGLPSSSFAKPGAAVDVTPPGYGDTSKEHLWTVPATARTVAPRADAPDDVVQGILATPSAVPIGDLADPWLIIDLNTDPAVRDSVERVRNTAIRTDPGAAVVVYASIERNERFEDIQTGLFVGATVTLLLIGASMVVTQLEQLRDRRRLLSVLVAFGTRRTTLACSILWQTAIPVVIGLTLSLVGGAALGVVLLKMVDRPVQDWSALVPMVGIGAGVIALVTLVSLPPLWRMMRPEGLRTE</sequence>
<keyword evidence="2" id="KW-1003">Cell membrane</keyword>
<feature type="transmembrane region" description="Helical" evidence="6">
    <location>
        <begin position="743"/>
        <end position="767"/>
    </location>
</feature>
<feature type="domain" description="ABC3 transporter permease C-terminal" evidence="7">
    <location>
        <begin position="659"/>
        <end position="771"/>
    </location>
</feature>
<dbReference type="InterPro" id="IPR038766">
    <property type="entry name" value="Membrane_comp_ABC_pdt"/>
</dbReference>
<feature type="transmembrane region" description="Helical" evidence="6">
    <location>
        <begin position="712"/>
        <end position="731"/>
    </location>
</feature>
<evidence type="ECO:0000256" key="2">
    <source>
        <dbReference type="ARBA" id="ARBA00022475"/>
    </source>
</evidence>
<keyword evidence="5 6" id="KW-0472">Membrane</keyword>
<feature type="transmembrane region" description="Helical" evidence="6">
    <location>
        <begin position="418"/>
        <end position="439"/>
    </location>
</feature>
<evidence type="ECO:0000256" key="4">
    <source>
        <dbReference type="ARBA" id="ARBA00022989"/>
    </source>
</evidence>
<dbReference type="Proteomes" id="UP000509303">
    <property type="component" value="Chromosome"/>
</dbReference>
<reference evidence="8 9" key="1">
    <citation type="submission" date="2020-06" db="EMBL/GenBank/DDBJ databases">
        <title>Genome mining for natural products.</title>
        <authorList>
            <person name="Zhang B."/>
            <person name="Shi J."/>
            <person name="Ge H."/>
        </authorList>
    </citation>
    <scope>NUCLEOTIDE SEQUENCE [LARGE SCALE GENOMIC DNA]</scope>
    <source>
        <strain evidence="8 9">NA00687</strain>
    </source>
</reference>
<feature type="transmembrane region" description="Helical" evidence="6">
    <location>
        <begin position="295"/>
        <end position="316"/>
    </location>
</feature>
<evidence type="ECO:0000313" key="8">
    <source>
        <dbReference type="EMBL" id="QKW54733.1"/>
    </source>
</evidence>
<dbReference type="PANTHER" id="PTHR30287:SF2">
    <property type="entry name" value="BLL1001 PROTEIN"/>
    <property type="match status" value="1"/>
</dbReference>
<dbReference type="InterPro" id="IPR003838">
    <property type="entry name" value="ABC3_permease_C"/>
</dbReference>
<keyword evidence="3 6" id="KW-0812">Transmembrane</keyword>
<comment type="subcellular location">
    <subcellularLocation>
        <location evidence="1">Cell membrane</location>
        <topology evidence="1">Multi-pass membrane protein</topology>
    </subcellularLocation>
</comment>
<accession>A0A7H8NJJ0</accession>